<organism evidence="3 4">
    <name type="scientific">Reticulomyxa filosa</name>
    <dbReference type="NCBI Taxonomy" id="46433"/>
    <lineage>
        <taxon>Eukaryota</taxon>
        <taxon>Sar</taxon>
        <taxon>Rhizaria</taxon>
        <taxon>Retaria</taxon>
        <taxon>Foraminifera</taxon>
        <taxon>Monothalamids</taxon>
        <taxon>Reticulomyxidae</taxon>
        <taxon>Reticulomyxa</taxon>
    </lineage>
</organism>
<keyword evidence="2" id="KW-0732">Signal</keyword>
<accession>X6MJ11</accession>
<sequence length="185" mass="21675">MSFVYFYICLYVCVCVCVFTRHTEFYENNDQTQLDMSRSFRTMEYSDTSPTRTAKKKDANSPFLSLNSRHSSIEFTNPSFFRKLLGVEPYDSSSSCLYHRRHRSKSIASTHSRPSKSNHTITSNNNNININININNIVNDSLDRRKYNRNDETCVLVKFRNADREKKKKQRKKTKASKKKRGMNG</sequence>
<feature type="compositionally biased region" description="Basic residues" evidence="1">
    <location>
        <begin position="166"/>
        <end position="185"/>
    </location>
</feature>
<feature type="signal peptide" evidence="2">
    <location>
        <begin position="1"/>
        <end position="25"/>
    </location>
</feature>
<evidence type="ECO:0000256" key="2">
    <source>
        <dbReference type="SAM" id="SignalP"/>
    </source>
</evidence>
<evidence type="ECO:0000313" key="4">
    <source>
        <dbReference type="Proteomes" id="UP000023152"/>
    </source>
</evidence>
<dbReference type="EMBL" id="ASPP01020280">
    <property type="protein sequence ID" value="ETO13993.1"/>
    <property type="molecule type" value="Genomic_DNA"/>
</dbReference>
<dbReference type="AlphaFoldDB" id="X6MJ11"/>
<gene>
    <name evidence="3" type="ORF">RFI_23374</name>
</gene>
<comment type="caution">
    <text evidence="3">The sequence shown here is derived from an EMBL/GenBank/DDBJ whole genome shotgun (WGS) entry which is preliminary data.</text>
</comment>
<feature type="region of interest" description="Disordered" evidence="1">
    <location>
        <begin position="104"/>
        <end position="127"/>
    </location>
</feature>
<evidence type="ECO:0000256" key="1">
    <source>
        <dbReference type="SAM" id="MobiDB-lite"/>
    </source>
</evidence>
<protein>
    <submittedName>
        <fullName evidence="3">Uncharacterized protein</fullName>
    </submittedName>
</protein>
<feature type="region of interest" description="Disordered" evidence="1">
    <location>
        <begin position="160"/>
        <end position="185"/>
    </location>
</feature>
<feature type="compositionally biased region" description="Polar residues" evidence="1">
    <location>
        <begin position="106"/>
        <end position="123"/>
    </location>
</feature>
<reference evidence="3 4" key="1">
    <citation type="journal article" date="2013" name="Curr. Biol.">
        <title>The Genome of the Foraminiferan Reticulomyxa filosa.</title>
        <authorList>
            <person name="Glockner G."/>
            <person name="Hulsmann N."/>
            <person name="Schleicher M."/>
            <person name="Noegel A.A."/>
            <person name="Eichinger L."/>
            <person name="Gallinger C."/>
            <person name="Pawlowski J."/>
            <person name="Sierra R."/>
            <person name="Euteneuer U."/>
            <person name="Pillet L."/>
            <person name="Moustafa A."/>
            <person name="Platzer M."/>
            <person name="Groth M."/>
            <person name="Szafranski K."/>
            <person name="Schliwa M."/>
        </authorList>
    </citation>
    <scope>NUCLEOTIDE SEQUENCE [LARGE SCALE GENOMIC DNA]</scope>
</reference>
<feature type="chain" id="PRO_5004975530" evidence="2">
    <location>
        <begin position="26"/>
        <end position="185"/>
    </location>
</feature>
<name>X6MJ11_RETFI</name>
<keyword evidence="4" id="KW-1185">Reference proteome</keyword>
<evidence type="ECO:0000313" key="3">
    <source>
        <dbReference type="EMBL" id="ETO13993.1"/>
    </source>
</evidence>
<proteinExistence type="predicted"/>
<dbReference type="Proteomes" id="UP000023152">
    <property type="component" value="Unassembled WGS sequence"/>
</dbReference>